<proteinExistence type="predicted"/>
<reference evidence="8 9" key="1">
    <citation type="submission" date="2024-03" db="EMBL/GenBank/DDBJ databases">
        <title>A high-quality draft genome sequence of Diaporthe vaccinii, a causative agent of upright dieback and viscid rot disease in cranberry plants.</title>
        <authorList>
            <person name="Sarrasin M."/>
            <person name="Lang B.F."/>
            <person name="Burger G."/>
        </authorList>
    </citation>
    <scope>NUCLEOTIDE SEQUENCE [LARGE SCALE GENOMIC DNA]</scope>
    <source>
        <strain evidence="8 9">IS7</strain>
    </source>
</reference>
<comment type="function">
    <text evidence="6">Hydrolase that can remove conjugated ubiquitin from proteins and may therefore play an important regulatory role at the level of protein turnover by preventing degradation.</text>
</comment>
<dbReference type="PROSITE" id="PS50802">
    <property type="entry name" value="OTU"/>
    <property type="match status" value="1"/>
</dbReference>
<feature type="domain" description="OTU" evidence="7">
    <location>
        <begin position="172"/>
        <end position="291"/>
    </location>
</feature>
<evidence type="ECO:0000256" key="2">
    <source>
        <dbReference type="ARBA" id="ARBA00022670"/>
    </source>
</evidence>
<keyword evidence="5 6" id="KW-0788">Thiol protease</keyword>
<dbReference type="PANTHER" id="PTHR13312">
    <property type="entry name" value="HIV-INDUCED PROTEIN-7-LIKE PROTEASE"/>
    <property type="match status" value="1"/>
</dbReference>
<evidence type="ECO:0000256" key="5">
    <source>
        <dbReference type="ARBA" id="ARBA00022807"/>
    </source>
</evidence>
<dbReference type="CDD" id="cd22745">
    <property type="entry name" value="OTU_OTU1"/>
    <property type="match status" value="1"/>
</dbReference>
<dbReference type="Gene3D" id="3.10.20.90">
    <property type="entry name" value="Phosphatidylinositol 3-kinase Catalytic Subunit, Chain A, domain 1"/>
    <property type="match status" value="1"/>
</dbReference>
<dbReference type="PANTHER" id="PTHR13312:SF0">
    <property type="entry name" value="UBIQUITIN THIOESTERASE OTU1"/>
    <property type="match status" value="1"/>
</dbReference>
<keyword evidence="4 6" id="KW-0378">Hydrolase</keyword>
<dbReference type="EC" id="3.4.19.12" evidence="6"/>
<keyword evidence="3 6" id="KW-0833">Ubl conjugation pathway</keyword>
<comment type="catalytic activity">
    <reaction evidence="1 6">
        <text>Thiol-dependent hydrolysis of ester, thioester, amide, peptide and isopeptide bonds formed by the C-terminal Gly of ubiquitin (a 76-residue protein attached to proteins as an intracellular targeting signal).</text>
        <dbReference type="EC" id="3.4.19.12"/>
    </reaction>
</comment>
<evidence type="ECO:0000259" key="7">
    <source>
        <dbReference type="PROSITE" id="PS50802"/>
    </source>
</evidence>
<evidence type="ECO:0000256" key="1">
    <source>
        <dbReference type="ARBA" id="ARBA00000707"/>
    </source>
</evidence>
<dbReference type="InterPro" id="IPR003323">
    <property type="entry name" value="OTU_dom"/>
</dbReference>
<evidence type="ECO:0000313" key="9">
    <source>
        <dbReference type="Proteomes" id="UP001600888"/>
    </source>
</evidence>
<comment type="caution">
    <text evidence="8">The sequence shown here is derived from an EMBL/GenBank/DDBJ whole genome shotgun (WGS) entry which is preliminary data.</text>
</comment>
<protein>
    <recommendedName>
        <fullName evidence="6">Ubiquitin thioesterase OTU</fullName>
        <ecNumber evidence="6">3.4.19.12</ecNumber>
    </recommendedName>
</protein>
<dbReference type="Gene3D" id="3.90.70.80">
    <property type="match status" value="1"/>
</dbReference>
<evidence type="ECO:0000313" key="8">
    <source>
        <dbReference type="EMBL" id="KAL2276202.1"/>
    </source>
</evidence>
<dbReference type="InterPro" id="IPR048857">
    <property type="entry name" value="OTU1_Ubl"/>
</dbReference>
<dbReference type="Pfam" id="PF21403">
    <property type="entry name" value="OTU1_UBXL"/>
    <property type="match status" value="1"/>
</dbReference>
<dbReference type="InterPro" id="IPR038765">
    <property type="entry name" value="Papain-like_cys_pep_sf"/>
</dbReference>
<accession>A0ABR4E194</accession>
<dbReference type="SUPFAM" id="SSF54001">
    <property type="entry name" value="Cysteine proteinases"/>
    <property type="match status" value="1"/>
</dbReference>
<organism evidence="8 9">
    <name type="scientific">Diaporthe vaccinii</name>
    <dbReference type="NCBI Taxonomy" id="105482"/>
    <lineage>
        <taxon>Eukaryota</taxon>
        <taxon>Fungi</taxon>
        <taxon>Dikarya</taxon>
        <taxon>Ascomycota</taxon>
        <taxon>Pezizomycotina</taxon>
        <taxon>Sordariomycetes</taxon>
        <taxon>Sordariomycetidae</taxon>
        <taxon>Diaporthales</taxon>
        <taxon>Diaporthaceae</taxon>
        <taxon>Diaporthe</taxon>
        <taxon>Diaporthe eres species complex</taxon>
    </lineage>
</organism>
<gene>
    <name evidence="8" type="ORF">FJTKL_01261</name>
</gene>
<sequence length="372" mass="41203">MCIAVEGSLHKPFTPQARDLGFLDGVGRTDTDANLIPPYTSSHPADSTRRRHIISAGKIMAEIRFRVRGPGWVETVTATPDWTIQKLLDHLREKQGAQPSGLKYGYPLKNIDLSNTSATIEPLNLKGEAITFVPKEEAAAPEVPTATKPAFKPKAVEPDHTVIEWPEKDGFLALRVMPDDNSCMFTAFGGVLQRADPAPTLRREVGEYILAHPDKFNSVVLEMEPQRYAQKMLSPQVWGGAIELSILSDIYDIEICSVDVKSQRVDRFGEGKATRCLLLFSGIHYDRIAFTMDLSLPVDFDETKWDTGNDAVVEMAQRLARQLKEAHYYTDTTDFVLKCDVPGCGWIGAGAAEASKHMKETGHSALSEMQIT</sequence>
<evidence type="ECO:0000256" key="6">
    <source>
        <dbReference type="RuleBase" id="RU367104"/>
    </source>
</evidence>
<keyword evidence="2" id="KW-0645">Protease</keyword>
<comment type="subcellular location">
    <subcellularLocation>
        <location evidence="6">Cytoplasm</location>
    </subcellularLocation>
</comment>
<name>A0ABR4E194_9PEZI</name>
<keyword evidence="6" id="KW-0963">Cytoplasm</keyword>
<keyword evidence="9" id="KW-1185">Reference proteome</keyword>
<evidence type="ECO:0000256" key="4">
    <source>
        <dbReference type="ARBA" id="ARBA00022801"/>
    </source>
</evidence>
<dbReference type="EMBL" id="JBAWTH010000120">
    <property type="protein sequence ID" value="KAL2276202.1"/>
    <property type="molecule type" value="Genomic_DNA"/>
</dbReference>
<evidence type="ECO:0000256" key="3">
    <source>
        <dbReference type="ARBA" id="ARBA00022786"/>
    </source>
</evidence>
<dbReference type="Pfam" id="PF02338">
    <property type="entry name" value="OTU"/>
    <property type="match status" value="1"/>
</dbReference>
<dbReference type="Proteomes" id="UP001600888">
    <property type="component" value="Unassembled WGS sequence"/>
</dbReference>